<gene>
    <name evidence="2" type="ORF">BSF38_04328</name>
</gene>
<dbReference type="OrthoDB" id="288121at2"/>
<name>A0A1U7CV17_9BACT</name>
<dbReference type="KEGG" id="pbor:BSF38_04328"/>
<organism evidence="2 3">
    <name type="scientific">Paludisphaera borealis</name>
    <dbReference type="NCBI Taxonomy" id="1387353"/>
    <lineage>
        <taxon>Bacteria</taxon>
        <taxon>Pseudomonadati</taxon>
        <taxon>Planctomycetota</taxon>
        <taxon>Planctomycetia</taxon>
        <taxon>Isosphaerales</taxon>
        <taxon>Isosphaeraceae</taxon>
        <taxon>Paludisphaera</taxon>
    </lineage>
</organism>
<accession>A0A1U7CV17</accession>
<sequence>MLPPGQRDYSSVRLSRHAVERFIERFGVEPEQAEEGLQRVLGRTRRLGRNPANGAIALLGLHQSRVVVAIIQESTCLTVLTWNQFEPRLGEFGRSKTPRKWGRLLSRLATPLTNPTEPPDDPKPKS</sequence>
<reference evidence="3" key="1">
    <citation type="submission" date="2016-12" db="EMBL/GenBank/DDBJ databases">
        <title>Comparative genomics of four Isosphaeraceae planctomycetes: a common pool of plasmids and glycoside hydrolase genes.</title>
        <authorList>
            <person name="Ivanova A."/>
        </authorList>
    </citation>
    <scope>NUCLEOTIDE SEQUENCE [LARGE SCALE GENOMIC DNA]</scope>
    <source>
        <strain evidence="3">PX4</strain>
    </source>
</reference>
<evidence type="ECO:0000256" key="1">
    <source>
        <dbReference type="SAM" id="MobiDB-lite"/>
    </source>
</evidence>
<dbReference type="RefSeq" id="WP_076349120.1">
    <property type="nucleotide sequence ID" value="NZ_CP019082.1"/>
</dbReference>
<dbReference type="EMBL" id="CP019082">
    <property type="protein sequence ID" value="APW62775.1"/>
    <property type="molecule type" value="Genomic_DNA"/>
</dbReference>
<dbReference type="Proteomes" id="UP000186309">
    <property type="component" value="Chromosome"/>
</dbReference>
<evidence type="ECO:0000313" key="2">
    <source>
        <dbReference type="EMBL" id="APW62775.1"/>
    </source>
</evidence>
<evidence type="ECO:0000313" key="3">
    <source>
        <dbReference type="Proteomes" id="UP000186309"/>
    </source>
</evidence>
<proteinExistence type="predicted"/>
<feature type="region of interest" description="Disordered" evidence="1">
    <location>
        <begin position="104"/>
        <end position="126"/>
    </location>
</feature>
<dbReference type="AlphaFoldDB" id="A0A1U7CV17"/>
<keyword evidence="3" id="KW-1185">Reference proteome</keyword>
<protein>
    <submittedName>
        <fullName evidence="2">Uncharacterized protein</fullName>
    </submittedName>
</protein>